<dbReference type="HAMAP" id="MF_01895">
    <property type="entry name" value="RNase_R"/>
    <property type="match status" value="1"/>
</dbReference>
<keyword evidence="5 8" id="KW-0378">Hydrolase</keyword>
<dbReference type="InterPro" id="IPR001900">
    <property type="entry name" value="RNase_II/R"/>
</dbReference>
<dbReference type="GO" id="GO:0008859">
    <property type="term" value="F:exoribonuclease II activity"/>
    <property type="evidence" value="ECO:0007669"/>
    <property type="project" value="UniProtKB-UniRule"/>
</dbReference>
<dbReference type="AlphaFoldDB" id="A0A317MPV3"/>
<keyword evidence="7 8" id="KW-0694">RNA-binding</keyword>
<dbReference type="PROSITE" id="PS01175">
    <property type="entry name" value="RIBONUCLEASE_II"/>
    <property type="match status" value="1"/>
</dbReference>
<keyword evidence="12" id="KW-1185">Reference proteome</keyword>
<evidence type="ECO:0000256" key="6">
    <source>
        <dbReference type="ARBA" id="ARBA00022839"/>
    </source>
</evidence>
<dbReference type="Pfam" id="PF17876">
    <property type="entry name" value="CSD2"/>
    <property type="match status" value="1"/>
</dbReference>
<evidence type="ECO:0000256" key="5">
    <source>
        <dbReference type="ARBA" id="ARBA00022801"/>
    </source>
</evidence>
<dbReference type="Proteomes" id="UP000246569">
    <property type="component" value="Unassembled WGS sequence"/>
</dbReference>
<dbReference type="InterPro" id="IPR012340">
    <property type="entry name" value="NA-bd_OB-fold"/>
</dbReference>
<dbReference type="Pfam" id="PF08206">
    <property type="entry name" value="OB_RNB"/>
    <property type="match status" value="1"/>
</dbReference>
<proteinExistence type="inferred from homology"/>
<name>A0A317MPV3_9GAMM</name>
<evidence type="ECO:0000256" key="9">
    <source>
        <dbReference type="SAM" id="MobiDB-lite"/>
    </source>
</evidence>
<keyword evidence="6 8" id="KW-0269">Exonuclease</keyword>
<dbReference type="GO" id="GO:0005829">
    <property type="term" value="C:cytosol"/>
    <property type="evidence" value="ECO:0007669"/>
    <property type="project" value="UniProtKB-ARBA"/>
</dbReference>
<protein>
    <recommendedName>
        <fullName evidence="8">Ribonuclease R</fullName>
        <shortName evidence="8">RNase R</shortName>
        <ecNumber evidence="8">3.1.13.1</ecNumber>
    </recommendedName>
</protein>
<evidence type="ECO:0000256" key="7">
    <source>
        <dbReference type="ARBA" id="ARBA00022884"/>
    </source>
</evidence>
<dbReference type="PANTHER" id="PTHR23355:SF9">
    <property type="entry name" value="DIS3-LIKE EXONUCLEASE 2"/>
    <property type="match status" value="1"/>
</dbReference>
<accession>A0A317MPV3</accession>
<comment type="caution">
    <text evidence="11">The sequence shown here is derived from an EMBL/GenBank/DDBJ whole genome shotgun (WGS) entry which is preliminary data.</text>
</comment>
<dbReference type="SMART" id="SM00955">
    <property type="entry name" value="RNB"/>
    <property type="match status" value="1"/>
</dbReference>
<keyword evidence="3 8" id="KW-0963">Cytoplasm</keyword>
<dbReference type="SMART" id="SM00316">
    <property type="entry name" value="S1"/>
    <property type="match status" value="2"/>
</dbReference>
<dbReference type="FunFam" id="2.40.50.140:FF:000213">
    <property type="entry name" value="Ribonuclease R"/>
    <property type="match status" value="1"/>
</dbReference>
<evidence type="ECO:0000313" key="11">
    <source>
        <dbReference type="EMBL" id="PWV58531.1"/>
    </source>
</evidence>
<gene>
    <name evidence="8" type="primary">rnr</name>
    <name evidence="11" type="ORF">C7443_11639</name>
</gene>
<organism evidence="11 12">
    <name type="scientific">Plasticicumulans acidivorans</name>
    <dbReference type="NCBI Taxonomy" id="886464"/>
    <lineage>
        <taxon>Bacteria</taxon>
        <taxon>Pseudomonadati</taxon>
        <taxon>Pseudomonadota</taxon>
        <taxon>Gammaproteobacteria</taxon>
        <taxon>Candidatus Competibacteraceae</taxon>
        <taxon>Plasticicumulans</taxon>
    </lineage>
</organism>
<dbReference type="Pfam" id="PF00575">
    <property type="entry name" value="S1"/>
    <property type="match status" value="1"/>
</dbReference>
<evidence type="ECO:0000256" key="2">
    <source>
        <dbReference type="ARBA" id="ARBA00004496"/>
    </source>
</evidence>
<evidence type="ECO:0000256" key="8">
    <source>
        <dbReference type="HAMAP-Rule" id="MF_01895"/>
    </source>
</evidence>
<dbReference type="EMBL" id="QGTJ01000016">
    <property type="protein sequence ID" value="PWV58531.1"/>
    <property type="molecule type" value="Genomic_DNA"/>
</dbReference>
<sequence>MVSKSRNSWHHLDPHYQREKAKYGRAGPSREFILQTLEAHDEPLSWEALCSEWRVDEWEAEALLRRLRAMTRDGQIVCNRRGGYGPIEKMNLIRGRVIGHPEGFGFLVPDEGGEDLFIPAHEMRQLLHGDRVVMCVTGIDRRGRREGSTVEILERGTQRLVGRYVEDNGIGYVVPDNRRLAAHDFLVPPAEKGDARPGQIVVAELIQQPTRNSMPIARVREVLGDHMAPGMEVQIAIVNHGIPDHFPSEVLAEAQAFGAEVPASALEGRLDLRSKPLVTIDGISARDFDDAVYCEKKRGGGFRLYVAIADVAHYVKPGAPLDDEARLRGTSVYFPDRCIPMLPEALSNGLCSLNPHVDRLCMVCELSIDANGEIVRSRFHEAVMRSHMRFTYDAVAAILVDRDESLRAQFASLLAPLERLYELYQVLRGARERRGAIDFETEETEIEYGPERKIERIVPAQRNDAHKLIEECMIAANVAAAQWLEKKRIPALFRVHEGPRTAKLEKLRGFLKGLGLYLGGGDEPGSEDYARLFAAIQLRPDFAMIQAVMLRSLSQAVYSPVNAGHFGLALPAYAHFTSPIRRYPDLLVHRALKHILADGRIKNYMYSRERMAELGEHCSMTERRADDATRDAVEWLKCEYMLDKVGEVFAGTVSAVTAFGVFVMLKEVYVEGLVHISNLPNDYYQFDPLAFRMVGERSGRVFRLGDPVEVRVARVDLDDRRIDFELVDSDAGTSAPQGRARADKPSPRPGKRKVERTRTAGNDKPRRKRRR</sequence>
<comment type="similarity">
    <text evidence="8">Belongs to the RNR ribonuclease family. RNase R subfamily.</text>
</comment>
<dbReference type="Gene3D" id="2.40.50.140">
    <property type="entry name" value="Nucleic acid-binding proteins"/>
    <property type="match status" value="2"/>
</dbReference>
<keyword evidence="4 8" id="KW-0540">Nuclease</keyword>
<dbReference type="PANTHER" id="PTHR23355">
    <property type="entry name" value="RIBONUCLEASE"/>
    <property type="match status" value="1"/>
</dbReference>
<dbReference type="InterPro" id="IPR013223">
    <property type="entry name" value="RNase_B_OB_dom"/>
</dbReference>
<dbReference type="GO" id="GO:0003723">
    <property type="term" value="F:RNA binding"/>
    <property type="evidence" value="ECO:0007669"/>
    <property type="project" value="UniProtKB-UniRule"/>
</dbReference>
<dbReference type="EC" id="3.1.13.1" evidence="8"/>
<dbReference type="NCBIfam" id="TIGR02063">
    <property type="entry name" value="RNase_R"/>
    <property type="match status" value="1"/>
</dbReference>
<dbReference type="NCBIfam" id="TIGR00358">
    <property type="entry name" value="3_prime_RNase"/>
    <property type="match status" value="1"/>
</dbReference>
<dbReference type="PROSITE" id="PS50126">
    <property type="entry name" value="S1"/>
    <property type="match status" value="1"/>
</dbReference>
<comment type="catalytic activity">
    <reaction evidence="1 8">
        <text>Exonucleolytic cleavage in the 3'- to 5'-direction to yield nucleoside 5'-phosphates.</text>
        <dbReference type="EC" id="3.1.13.1"/>
    </reaction>
</comment>
<evidence type="ECO:0000256" key="1">
    <source>
        <dbReference type="ARBA" id="ARBA00001849"/>
    </source>
</evidence>
<dbReference type="GO" id="GO:0006402">
    <property type="term" value="P:mRNA catabolic process"/>
    <property type="evidence" value="ECO:0007669"/>
    <property type="project" value="TreeGrafter"/>
</dbReference>
<reference evidence="11 12" key="1">
    <citation type="submission" date="2018-05" db="EMBL/GenBank/DDBJ databases">
        <title>Genomic Encyclopedia of Type Strains, Phase IV (KMG-IV): sequencing the most valuable type-strain genomes for metagenomic binning, comparative biology and taxonomic classification.</title>
        <authorList>
            <person name="Goeker M."/>
        </authorList>
    </citation>
    <scope>NUCLEOTIDE SEQUENCE [LARGE SCALE GENOMIC DNA]</scope>
    <source>
        <strain evidence="11 12">DSM 23606</strain>
    </source>
</reference>
<feature type="domain" description="S1 motif" evidence="10">
    <location>
        <begin position="646"/>
        <end position="727"/>
    </location>
</feature>
<dbReference type="InterPro" id="IPR040476">
    <property type="entry name" value="CSD2"/>
</dbReference>
<feature type="region of interest" description="Disordered" evidence="9">
    <location>
        <begin position="728"/>
        <end position="771"/>
    </location>
</feature>
<dbReference type="InterPro" id="IPR011805">
    <property type="entry name" value="RNase_R"/>
</dbReference>
<dbReference type="SMART" id="SM00357">
    <property type="entry name" value="CSP"/>
    <property type="match status" value="1"/>
</dbReference>
<evidence type="ECO:0000256" key="3">
    <source>
        <dbReference type="ARBA" id="ARBA00022490"/>
    </source>
</evidence>
<comment type="function">
    <text evidence="8">3'-5' exoribonuclease that releases 5'-nucleoside monophosphates and is involved in maturation of structured RNAs.</text>
</comment>
<dbReference type="InterPro" id="IPR022966">
    <property type="entry name" value="RNase_II/R_CS"/>
</dbReference>
<evidence type="ECO:0000256" key="4">
    <source>
        <dbReference type="ARBA" id="ARBA00022722"/>
    </source>
</evidence>
<dbReference type="SUPFAM" id="SSF50249">
    <property type="entry name" value="Nucleic acid-binding proteins"/>
    <property type="match status" value="4"/>
</dbReference>
<dbReference type="OrthoDB" id="9764149at2"/>
<evidence type="ECO:0000259" key="10">
    <source>
        <dbReference type="PROSITE" id="PS50126"/>
    </source>
</evidence>
<dbReference type="CDD" id="cd04471">
    <property type="entry name" value="S1_RNase_R"/>
    <property type="match status" value="1"/>
</dbReference>
<dbReference type="InterPro" id="IPR004476">
    <property type="entry name" value="RNase_II/RNase_R"/>
</dbReference>
<dbReference type="InterPro" id="IPR011129">
    <property type="entry name" value="CSD"/>
</dbReference>
<evidence type="ECO:0000313" key="12">
    <source>
        <dbReference type="Proteomes" id="UP000246569"/>
    </source>
</evidence>
<dbReference type="InterPro" id="IPR003029">
    <property type="entry name" value="S1_domain"/>
</dbReference>
<comment type="subcellular location">
    <subcellularLocation>
        <location evidence="2 8">Cytoplasm</location>
    </subcellularLocation>
</comment>
<dbReference type="Pfam" id="PF00773">
    <property type="entry name" value="RNB"/>
    <property type="match status" value="1"/>
</dbReference>
<dbReference type="RefSeq" id="WP_110020504.1">
    <property type="nucleotide sequence ID" value="NZ_QGTJ01000016.1"/>
</dbReference>
<dbReference type="InterPro" id="IPR050180">
    <property type="entry name" value="RNR_Ribonuclease"/>
</dbReference>